<dbReference type="InterPro" id="IPR047135">
    <property type="entry name" value="YsiQ"/>
</dbReference>
<feature type="transmembrane region" description="Helical" evidence="7">
    <location>
        <begin position="156"/>
        <end position="177"/>
    </location>
</feature>
<dbReference type="GO" id="GO:0015297">
    <property type="term" value="F:antiporter activity"/>
    <property type="evidence" value="ECO:0007669"/>
    <property type="project" value="InterPro"/>
</dbReference>
<evidence type="ECO:0000256" key="6">
    <source>
        <dbReference type="ARBA" id="ARBA00023136"/>
    </source>
</evidence>
<dbReference type="InterPro" id="IPR048279">
    <property type="entry name" value="MdtK-like"/>
</dbReference>
<keyword evidence="5 7" id="KW-1133">Transmembrane helix</keyword>
<evidence type="ECO:0000256" key="2">
    <source>
        <dbReference type="ARBA" id="ARBA00022448"/>
    </source>
</evidence>
<feature type="transmembrane region" description="Helical" evidence="7">
    <location>
        <begin position="269"/>
        <end position="295"/>
    </location>
</feature>
<name>A0A1T4PV88_9FIRM</name>
<evidence type="ECO:0000313" key="9">
    <source>
        <dbReference type="Proteomes" id="UP000189857"/>
    </source>
</evidence>
<reference evidence="8 9" key="1">
    <citation type="submission" date="2017-02" db="EMBL/GenBank/DDBJ databases">
        <authorList>
            <person name="Peterson S.W."/>
        </authorList>
    </citation>
    <scope>NUCLEOTIDE SEQUENCE [LARGE SCALE GENOMIC DNA]</scope>
    <source>
        <strain evidence="8 9">ATCC 17233</strain>
    </source>
</reference>
<dbReference type="GO" id="GO:0005886">
    <property type="term" value="C:plasma membrane"/>
    <property type="evidence" value="ECO:0007669"/>
    <property type="project" value="UniProtKB-SubCell"/>
</dbReference>
<evidence type="ECO:0000313" key="8">
    <source>
        <dbReference type="EMBL" id="SJZ95276.1"/>
    </source>
</evidence>
<accession>A0A1T4PV88</accession>
<feature type="transmembrane region" description="Helical" evidence="7">
    <location>
        <begin position="9"/>
        <end position="31"/>
    </location>
</feature>
<dbReference type="InterPro" id="IPR002528">
    <property type="entry name" value="MATE_fam"/>
</dbReference>
<evidence type="ECO:0000256" key="3">
    <source>
        <dbReference type="ARBA" id="ARBA00022475"/>
    </source>
</evidence>
<dbReference type="Pfam" id="PF01554">
    <property type="entry name" value="MatE"/>
    <property type="match status" value="2"/>
</dbReference>
<evidence type="ECO:0000256" key="7">
    <source>
        <dbReference type="SAM" id="Phobius"/>
    </source>
</evidence>
<feature type="transmembrane region" description="Helical" evidence="7">
    <location>
        <begin position="307"/>
        <end position="333"/>
    </location>
</feature>
<organism evidence="8 9">
    <name type="scientific">Eubacterium ruminantium</name>
    <dbReference type="NCBI Taxonomy" id="42322"/>
    <lineage>
        <taxon>Bacteria</taxon>
        <taxon>Bacillati</taxon>
        <taxon>Bacillota</taxon>
        <taxon>Clostridia</taxon>
        <taxon>Eubacteriales</taxon>
        <taxon>Eubacteriaceae</taxon>
        <taxon>Eubacterium</taxon>
    </lineage>
</organism>
<keyword evidence="2" id="KW-0813">Transport</keyword>
<proteinExistence type="predicted"/>
<keyword evidence="9" id="KW-1185">Reference proteome</keyword>
<protein>
    <submittedName>
        <fullName evidence="8">Putative efflux protein, MATE family</fullName>
    </submittedName>
</protein>
<dbReference type="NCBIfam" id="TIGR00797">
    <property type="entry name" value="matE"/>
    <property type="match status" value="1"/>
</dbReference>
<dbReference type="RefSeq" id="WP_078787942.1">
    <property type="nucleotide sequence ID" value="NZ_FMTO01000013.1"/>
</dbReference>
<evidence type="ECO:0000256" key="1">
    <source>
        <dbReference type="ARBA" id="ARBA00004651"/>
    </source>
</evidence>
<feature type="transmembrane region" description="Helical" evidence="7">
    <location>
        <begin position="125"/>
        <end position="144"/>
    </location>
</feature>
<feature type="transmembrane region" description="Helical" evidence="7">
    <location>
        <begin position="225"/>
        <end position="249"/>
    </location>
</feature>
<feature type="transmembrane region" description="Helical" evidence="7">
    <location>
        <begin position="85"/>
        <end position="105"/>
    </location>
</feature>
<keyword evidence="6 7" id="KW-0472">Membrane</keyword>
<dbReference type="AlphaFoldDB" id="A0A1T4PV88"/>
<gene>
    <name evidence="8" type="ORF">SAMN02745110_02143</name>
</gene>
<dbReference type="GO" id="GO:0042910">
    <property type="term" value="F:xenobiotic transmembrane transporter activity"/>
    <property type="evidence" value="ECO:0007669"/>
    <property type="project" value="InterPro"/>
</dbReference>
<comment type="subcellular location">
    <subcellularLocation>
        <location evidence="1">Cell membrane</location>
        <topology evidence="1">Multi-pass membrane protein</topology>
    </subcellularLocation>
</comment>
<dbReference type="EMBL" id="FUXA01000014">
    <property type="protein sequence ID" value="SJZ95276.1"/>
    <property type="molecule type" value="Genomic_DNA"/>
</dbReference>
<feature type="transmembrane region" description="Helical" evidence="7">
    <location>
        <begin position="183"/>
        <end position="205"/>
    </location>
</feature>
<keyword evidence="4 7" id="KW-0812">Transmembrane</keyword>
<dbReference type="PANTHER" id="PTHR42925">
    <property type="entry name" value="MULTIDRUG AND TOXIN EFFLUX PROTEIN MATE FAMILY"/>
    <property type="match status" value="1"/>
</dbReference>
<feature type="transmembrane region" description="Helical" evidence="7">
    <location>
        <begin position="51"/>
        <end position="73"/>
    </location>
</feature>
<sequence>MEGKTLKQLFIPISFEILCYMLTGVVDTMMISTVGDNAVGAVGTSNTYLSLFIITFSIISSGMIAVMTQYIGAGHKGVARQAKQIGLIFNIIIGVLLSVFLFFFSGDILNKIGISEALAKDATEYMEIVGGGCILMAVTPVFAGYLRSFGFTKLPLYATIISNIINIIFNAVFLFIFNMGVMGVALATVISRIFNMVMVIILAQLKVHMEKGKDREKPSKILKKIIMIGLPSALETAAYNVSITLVMRYLNGMDGEGINVTIRSYANQIASFSYCIGAGLAQANAIMTGWFVGAGKYDECDKTTRKAAFNGIIVAAALDLFLATTAFLYMPFFTNNKEIIGLVCKVMFIDIILEVGRVTNLVYGNALKTSGDVMFPLICAVIVMFAVAVGGTYIFGIKLGLLVVGAYIGLAADEFIRGICVMLRWRSGVWRKKNLLN</sequence>
<feature type="transmembrane region" description="Helical" evidence="7">
    <location>
        <begin position="375"/>
        <end position="395"/>
    </location>
</feature>
<feature type="transmembrane region" description="Helical" evidence="7">
    <location>
        <begin position="401"/>
        <end position="423"/>
    </location>
</feature>
<dbReference type="PANTHER" id="PTHR42925:SF2">
    <property type="entry name" value="NA+ DRIVEN MULTIDRUG EFFLUX PUMP"/>
    <property type="match status" value="1"/>
</dbReference>
<dbReference type="Proteomes" id="UP000189857">
    <property type="component" value="Unassembled WGS sequence"/>
</dbReference>
<keyword evidence="3" id="KW-1003">Cell membrane</keyword>
<dbReference type="PIRSF" id="PIRSF006603">
    <property type="entry name" value="DinF"/>
    <property type="match status" value="1"/>
</dbReference>
<dbReference type="OrthoDB" id="62420at2"/>
<evidence type="ECO:0000256" key="4">
    <source>
        <dbReference type="ARBA" id="ARBA00022692"/>
    </source>
</evidence>
<feature type="transmembrane region" description="Helical" evidence="7">
    <location>
        <begin position="339"/>
        <end position="363"/>
    </location>
</feature>
<dbReference type="CDD" id="cd13134">
    <property type="entry name" value="MATE_like_8"/>
    <property type="match status" value="1"/>
</dbReference>
<evidence type="ECO:0000256" key="5">
    <source>
        <dbReference type="ARBA" id="ARBA00022989"/>
    </source>
</evidence>